<organism evidence="1 2">
    <name type="scientific">Glossina austeni</name>
    <name type="common">Savannah tsetse fly</name>
    <dbReference type="NCBI Taxonomy" id="7395"/>
    <lineage>
        <taxon>Eukaryota</taxon>
        <taxon>Metazoa</taxon>
        <taxon>Ecdysozoa</taxon>
        <taxon>Arthropoda</taxon>
        <taxon>Hexapoda</taxon>
        <taxon>Insecta</taxon>
        <taxon>Pterygota</taxon>
        <taxon>Neoptera</taxon>
        <taxon>Endopterygota</taxon>
        <taxon>Diptera</taxon>
        <taxon>Brachycera</taxon>
        <taxon>Muscomorpha</taxon>
        <taxon>Hippoboscoidea</taxon>
        <taxon>Glossinidae</taxon>
        <taxon>Glossina</taxon>
    </lineage>
</organism>
<reference evidence="1" key="1">
    <citation type="submission" date="2020-05" db="UniProtKB">
        <authorList>
            <consortium name="EnsemblMetazoa"/>
        </authorList>
    </citation>
    <scope>IDENTIFICATION</scope>
    <source>
        <strain evidence="1">TTRI</strain>
    </source>
</reference>
<dbReference type="Proteomes" id="UP000078200">
    <property type="component" value="Unassembled WGS sequence"/>
</dbReference>
<sequence>MIKKLLSINQLCARWHGTAGFQINYVGGLGVKSAPSSGGSGASNAVASHDAPIRECIIDLSVKIALTNLTFVPIGAAFVVGAHESQQNGTAKDRCKNSLKGREHGTTMDLCITWLKPCANYTGILCPDYRIYGYDRKNWVGGGLLSAVKYSTTLFLVLCLIATDAELISVCLRLKDLSVYLTCPYIPLICDMLVSIDHLQLIQRVSSRLKPCEKFVVLLVFFGDELGYFITWSCSRIFTGFFDEICSLCHLQLNGMYNRKSLSLVWQVG</sequence>
<proteinExistence type="predicted"/>
<evidence type="ECO:0000313" key="2">
    <source>
        <dbReference type="Proteomes" id="UP000078200"/>
    </source>
</evidence>
<evidence type="ECO:0000313" key="1">
    <source>
        <dbReference type="EnsemblMetazoa" id="GAUT034668-PA"/>
    </source>
</evidence>
<accession>A0A1A9VEE6</accession>
<dbReference type="VEuPathDB" id="VectorBase:GAUT034668"/>
<protein>
    <submittedName>
        <fullName evidence="1">Uncharacterized protein</fullName>
    </submittedName>
</protein>
<dbReference type="EnsemblMetazoa" id="GAUT034668-RA">
    <property type="protein sequence ID" value="GAUT034668-PA"/>
    <property type="gene ID" value="GAUT034668"/>
</dbReference>
<keyword evidence="2" id="KW-1185">Reference proteome</keyword>
<dbReference type="AlphaFoldDB" id="A0A1A9VEE6"/>
<name>A0A1A9VEE6_GLOAU</name>